<evidence type="ECO:0000313" key="1">
    <source>
        <dbReference type="EMBL" id="PQQ17614.1"/>
    </source>
</evidence>
<name>A0A314ZJG0_PRUYE</name>
<protein>
    <submittedName>
        <fullName evidence="1">Uncharacterized protein</fullName>
    </submittedName>
</protein>
<proteinExistence type="predicted"/>
<sequence length="64" mass="7543">MEEERRWWLGMVAREGTGWVQQRRGWNVVRFGALQVRYEDWMRQMGLGFVAVKRPATMEVLGSG</sequence>
<keyword evidence="2" id="KW-1185">Reference proteome</keyword>
<accession>A0A314ZJG0</accession>
<dbReference type="Proteomes" id="UP000250321">
    <property type="component" value="Unassembled WGS sequence"/>
</dbReference>
<evidence type="ECO:0000313" key="2">
    <source>
        <dbReference type="Proteomes" id="UP000250321"/>
    </source>
</evidence>
<organism evidence="1 2">
    <name type="scientific">Prunus yedoensis var. nudiflora</name>
    <dbReference type="NCBI Taxonomy" id="2094558"/>
    <lineage>
        <taxon>Eukaryota</taxon>
        <taxon>Viridiplantae</taxon>
        <taxon>Streptophyta</taxon>
        <taxon>Embryophyta</taxon>
        <taxon>Tracheophyta</taxon>
        <taxon>Spermatophyta</taxon>
        <taxon>Magnoliopsida</taxon>
        <taxon>eudicotyledons</taxon>
        <taxon>Gunneridae</taxon>
        <taxon>Pentapetalae</taxon>
        <taxon>rosids</taxon>
        <taxon>fabids</taxon>
        <taxon>Rosales</taxon>
        <taxon>Rosaceae</taxon>
        <taxon>Amygdaloideae</taxon>
        <taxon>Amygdaleae</taxon>
        <taxon>Prunus</taxon>
    </lineage>
</organism>
<dbReference type="EMBL" id="PJQY01000142">
    <property type="protein sequence ID" value="PQQ17614.1"/>
    <property type="molecule type" value="Genomic_DNA"/>
</dbReference>
<gene>
    <name evidence="1" type="ORF">Pyn_02661</name>
</gene>
<reference evidence="1 2" key="1">
    <citation type="submission" date="2018-02" db="EMBL/GenBank/DDBJ databases">
        <title>Draft genome of wild Prunus yedoensis var. nudiflora.</title>
        <authorList>
            <person name="Baek S."/>
            <person name="Kim J.-H."/>
            <person name="Choi K."/>
            <person name="Kim G.-B."/>
            <person name="Cho A."/>
            <person name="Jang H."/>
            <person name="Shin C.-H."/>
            <person name="Yu H.-J."/>
            <person name="Mun J.-H."/>
        </authorList>
    </citation>
    <scope>NUCLEOTIDE SEQUENCE [LARGE SCALE GENOMIC DNA]</scope>
    <source>
        <strain evidence="2">cv. Jeju island</strain>
        <tissue evidence="1">Leaf</tissue>
    </source>
</reference>
<dbReference type="AlphaFoldDB" id="A0A314ZJG0"/>
<comment type="caution">
    <text evidence="1">The sequence shown here is derived from an EMBL/GenBank/DDBJ whole genome shotgun (WGS) entry which is preliminary data.</text>
</comment>